<gene>
    <name evidence="3" type="ORF">RFI_22047</name>
</gene>
<sequence>MLPAQTISGVSNSLKQERHSTDHLPRQYEHYNEILEDIHYELSQTVEQNELYQEQVKVMETIFDELHTVTIMRKKECFERLRERVLERRNALEEKKKEIEKHLQIIRENVELQNEMLEKQKKNGFENPNEKKHHKEKWSEIEKAIKSSAKQIENNLKVNWNIVSFTHDKKKYQRLLNKIKQFGDITITLKKDGAKLSRSRVSIPKTSDNVPISSVGASETISDSKVQVDEEKNNEDLPIGISGSAPAPPIVTMQSQPFATDNTRKYSAKMSWSDLPRNPLEELSISCSTSMDAIPFGPFNVPLPSTHHTADQKKLSSWTTLV</sequence>
<reference evidence="3 4" key="1">
    <citation type="journal article" date="2013" name="Curr. Biol.">
        <title>The Genome of the Foraminiferan Reticulomyxa filosa.</title>
        <authorList>
            <person name="Glockner G."/>
            <person name="Hulsmann N."/>
            <person name="Schleicher M."/>
            <person name="Noegel A.A."/>
            <person name="Eichinger L."/>
            <person name="Gallinger C."/>
            <person name="Pawlowski J."/>
            <person name="Sierra R."/>
            <person name="Euteneuer U."/>
            <person name="Pillet L."/>
            <person name="Moustafa A."/>
            <person name="Platzer M."/>
            <person name="Groth M."/>
            <person name="Szafranski K."/>
            <person name="Schliwa M."/>
        </authorList>
    </citation>
    <scope>NUCLEOTIDE SEQUENCE [LARGE SCALE GENOMIC DNA]</scope>
</reference>
<proteinExistence type="predicted"/>
<evidence type="ECO:0000256" key="2">
    <source>
        <dbReference type="SAM" id="MobiDB-lite"/>
    </source>
</evidence>
<keyword evidence="4" id="KW-1185">Reference proteome</keyword>
<protein>
    <submittedName>
        <fullName evidence="3">Uncharacterized protein</fullName>
    </submittedName>
</protein>
<evidence type="ECO:0000313" key="4">
    <source>
        <dbReference type="Proteomes" id="UP000023152"/>
    </source>
</evidence>
<name>X6MNT8_RETFI</name>
<keyword evidence="1" id="KW-0175">Coiled coil</keyword>
<dbReference type="Proteomes" id="UP000023152">
    <property type="component" value="Unassembled WGS sequence"/>
</dbReference>
<feature type="region of interest" description="Disordered" evidence="2">
    <location>
        <begin position="1"/>
        <end position="22"/>
    </location>
</feature>
<evidence type="ECO:0000256" key="1">
    <source>
        <dbReference type="SAM" id="Coils"/>
    </source>
</evidence>
<feature type="coiled-coil region" evidence="1">
    <location>
        <begin position="75"/>
        <end position="127"/>
    </location>
</feature>
<feature type="compositionally biased region" description="Polar residues" evidence="2">
    <location>
        <begin position="1"/>
        <end position="14"/>
    </location>
</feature>
<evidence type="ECO:0000313" key="3">
    <source>
        <dbReference type="EMBL" id="ETO15321.1"/>
    </source>
</evidence>
<dbReference type="EMBL" id="ASPP01019240">
    <property type="protein sequence ID" value="ETO15321.1"/>
    <property type="molecule type" value="Genomic_DNA"/>
</dbReference>
<organism evidence="3 4">
    <name type="scientific">Reticulomyxa filosa</name>
    <dbReference type="NCBI Taxonomy" id="46433"/>
    <lineage>
        <taxon>Eukaryota</taxon>
        <taxon>Sar</taxon>
        <taxon>Rhizaria</taxon>
        <taxon>Retaria</taxon>
        <taxon>Foraminifera</taxon>
        <taxon>Monothalamids</taxon>
        <taxon>Reticulomyxidae</taxon>
        <taxon>Reticulomyxa</taxon>
    </lineage>
</organism>
<accession>X6MNT8</accession>
<dbReference type="AlphaFoldDB" id="X6MNT8"/>
<comment type="caution">
    <text evidence="3">The sequence shown here is derived from an EMBL/GenBank/DDBJ whole genome shotgun (WGS) entry which is preliminary data.</text>
</comment>